<protein>
    <submittedName>
        <fullName evidence="9">Uncharacterized protein</fullName>
    </submittedName>
</protein>
<feature type="transmembrane region" description="Helical" evidence="8">
    <location>
        <begin position="375"/>
        <end position="393"/>
    </location>
</feature>
<dbReference type="AlphaFoldDB" id="A0A9N9REB6"/>
<dbReference type="EMBL" id="OU893338">
    <property type="protein sequence ID" value="CAG9795207.1"/>
    <property type="molecule type" value="Genomic_DNA"/>
</dbReference>
<evidence type="ECO:0000256" key="3">
    <source>
        <dbReference type="ARBA" id="ARBA00022692"/>
    </source>
</evidence>
<name>A0A9N9REB6_9NEOP</name>
<reference evidence="9" key="1">
    <citation type="submission" date="2021-12" db="EMBL/GenBank/DDBJ databases">
        <authorList>
            <person name="King R."/>
        </authorList>
    </citation>
    <scope>NUCLEOTIDE SEQUENCE</scope>
</reference>
<evidence type="ECO:0000256" key="4">
    <source>
        <dbReference type="ARBA" id="ARBA00022989"/>
    </source>
</evidence>
<keyword evidence="4 8" id="KW-1133">Transmembrane helix</keyword>
<evidence type="ECO:0000256" key="1">
    <source>
        <dbReference type="ARBA" id="ARBA00004651"/>
    </source>
</evidence>
<dbReference type="SUPFAM" id="SSF53850">
    <property type="entry name" value="Periplasmic binding protein-like II"/>
    <property type="match status" value="1"/>
</dbReference>
<evidence type="ECO:0000256" key="2">
    <source>
        <dbReference type="ARBA" id="ARBA00022475"/>
    </source>
</evidence>
<comment type="subcellular location">
    <subcellularLocation>
        <location evidence="1">Cell membrane</location>
        <topology evidence="1">Multi-pass membrane protein</topology>
    </subcellularLocation>
</comment>
<evidence type="ECO:0000313" key="9">
    <source>
        <dbReference type="EMBL" id="CAG9795207.1"/>
    </source>
</evidence>
<accession>A0A9N9REB6</accession>
<gene>
    <name evidence="9" type="ORF">DIATSA_LOCUS12498</name>
</gene>
<feature type="transmembrane region" description="Helical" evidence="8">
    <location>
        <begin position="313"/>
        <end position="332"/>
    </location>
</feature>
<dbReference type="Proteomes" id="UP001153714">
    <property type="component" value="Chromosome 7"/>
</dbReference>
<keyword evidence="10" id="KW-1185">Reference proteome</keyword>
<evidence type="ECO:0000256" key="5">
    <source>
        <dbReference type="ARBA" id="ARBA00023136"/>
    </source>
</evidence>
<keyword evidence="5 8" id="KW-0472">Membrane</keyword>
<feature type="transmembrane region" description="Helical" evidence="8">
    <location>
        <begin position="552"/>
        <end position="571"/>
    </location>
</feature>
<keyword evidence="6" id="KW-0675">Receptor</keyword>
<dbReference type="PANTHER" id="PTHR42643">
    <property type="entry name" value="IONOTROPIC RECEPTOR 20A-RELATED"/>
    <property type="match status" value="1"/>
</dbReference>
<dbReference type="PANTHER" id="PTHR42643:SF30">
    <property type="entry name" value="IONOTROPIC RECEPTOR 40A-RELATED"/>
    <property type="match status" value="1"/>
</dbReference>
<organism evidence="9 10">
    <name type="scientific">Diatraea saccharalis</name>
    <name type="common">sugarcane borer</name>
    <dbReference type="NCBI Taxonomy" id="40085"/>
    <lineage>
        <taxon>Eukaryota</taxon>
        <taxon>Metazoa</taxon>
        <taxon>Ecdysozoa</taxon>
        <taxon>Arthropoda</taxon>
        <taxon>Hexapoda</taxon>
        <taxon>Insecta</taxon>
        <taxon>Pterygota</taxon>
        <taxon>Neoptera</taxon>
        <taxon>Endopterygota</taxon>
        <taxon>Lepidoptera</taxon>
        <taxon>Glossata</taxon>
        <taxon>Ditrysia</taxon>
        <taxon>Pyraloidea</taxon>
        <taxon>Crambidae</taxon>
        <taxon>Crambinae</taxon>
        <taxon>Diatraea</taxon>
    </lineage>
</organism>
<evidence type="ECO:0000256" key="6">
    <source>
        <dbReference type="ARBA" id="ARBA00023170"/>
    </source>
</evidence>
<dbReference type="InterPro" id="IPR052192">
    <property type="entry name" value="Insect_Ionotropic_Sensory_Rcpt"/>
</dbReference>
<keyword evidence="7" id="KW-0325">Glycoprotein</keyword>
<dbReference type="Gene3D" id="1.10.287.70">
    <property type="match status" value="1"/>
</dbReference>
<sequence>MQVNIEHDLNLFILKEPDTNKLAEAAAKIAFHNFQWRYITLVVFNATLFGGVERFLTLYDKSYIVGKGLFYTPYAQTTRQYVMFGTDMENIAQMLDWMSLHFFDNTGKFIVICQSKVSRKCDVTEALEIFWMHKMTSIIFLKFEDSKVVGYTSQYINENCTFGKPKKVICPETSEQPCFAKFPEKFKNLQYCPLVVSTFIQLPFMYIKNGVPRGTDGDFVQLIAERLNATLIMMTPRHGNGWGRLEDNGSWSGSLGDLLDDTAHVSMTSASITLSRFSHFQMSVSYYRSQIAYFMHIAPMKPSSLKLLHPFQVPSQIVIAVTFILLILFIWLANSKYFNKNGLSHRTSSTQDVIFYLWMTYLGLPITKLPKKRAFVILTLSWIWYCYLIRTLYQAYLISSLQGNFYYDDINSLEDAYNANYSFGGGGALRDYYIDDPLIYDNWVVLETDEIIPTLFEIAKGKRFVLAMNTETAKILIKEHKLLLHVLSERLITSPSVLFYKKFSPLAKATDIVLQRLVETGFAKKCYKDNAEPISIKRDDNKNEPIKLEHYTGCYVILIAAWLTSVLAFFIEICYKDIQDKILHQQKSIN</sequence>
<proteinExistence type="predicted"/>
<dbReference type="Gene3D" id="3.40.190.10">
    <property type="entry name" value="Periplasmic binding protein-like II"/>
    <property type="match status" value="1"/>
</dbReference>
<evidence type="ECO:0000256" key="7">
    <source>
        <dbReference type="ARBA" id="ARBA00023180"/>
    </source>
</evidence>
<keyword evidence="2" id="KW-1003">Cell membrane</keyword>
<reference evidence="9" key="2">
    <citation type="submission" date="2022-10" db="EMBL/GenBank/DDBJ databases">
        <authorList>
            <consortium name="ENA_rothamsted_submissions"/>
            <consortium name="culmorum"/>
            <person name="King R."/>
        </authorList>
    </citation>
    <scope>NUCLEOTIDE SEQUENCE</scope>
</reference>
<dbReference type="OrthoDB" id="8050636at2759"/>
<evidence type="ECO:0000313" key="10">
    <source>
        <dbReference type="Proteomes" id="UP001153714"/>
    </source>
</evidence>
<keyword evidence="3 8" id="KW-0812">Transmembrane</keyword>
<dbReference type="GO" id="GO:0005886">
    <property type="term" value="C:plasma membrane"/>
    <property type="evidence" value="ECO:0007669"/>
    <property type="project" value="UniProtKB-SubCell"/>
</dbReference>
<evidence type="ECO:0000256" key="8">
    <source>
        <dbReference type="SAM" id="Phobius"/>
    </source>
</evidence>